<feature type="compositionally biased region" description="Basic and acidic residues" evidence="1">
    <location>
        <begin position="388"/>
        <end position="414"/>
    </location>
</feature>
<name>A0A3N1MAK5_9PROT</name>
<keyword evidence="4" id="KW-0378">Hydrolase</keyword>
<dbReference type="Pfam" id="PF00557">
    <property type="entry name" value="Peptidase_M24"/>
    <property type="match status" value="1"/>
</dbReference>
<sequence>MPGLSDAVRRHRLDALRRAMDQADVAALALSGAEWFEFATNLPLAVQAWERPFLVVVPRDGPSAAILPRIAGNRADAQRARGNLWLDRIVHYGEQPRQSGRLPLLHQWPELVAGVLADLGLSRARVGVDAAGALAQAAGLLPQMRVVPAARELRPVRLVKHPEEIAAMTLAAGIADAALARYADEIRPGRLLGELDHRMAAAAMVDAARLAPGRDFQILRFLSLSGPAAASPHGDGAQSAATALDDTTTVTICNVRLDGLSIEDQRTFVLGRPPAELCRAVDTAHAATAAGLAAVVAGKPLCGVDEAAQAVIERAGFGPYLLHRTGHGIGVGTHEIPEDMPFDPRPILAGEVLVVEPGIYIPGVGAARFVDVAVAGRRATVLTQANRNSHDRGDSSGDVDGGRDAGIRDGGLRP</sequence>
<protein>
    <submittedName>
        <fullName evidence="4">Xaa-Pro aminopeptidase</fullName>
    </submittedName>
</protein>
<evidence type="ECO:0000313" key="4">
    <source>
        <dbReference type="EMBL" id="ROQ00299.1"/>
    </source>
</evidence>
<proteinExistence type="predicted"/>
<dbReference type="SUPFAM" id="SSF55920">
    <property type="entry name" value="Creatinase/aminopeptidase"/>
    <property type="match status" value="1"/>
</dbReference>
<dbReference type="Gene3D" id="3.90.230.10">
    <property type="entry name" value="Creatinase/methionine aminopeptidase superfamily"/>
    <property type="match status" value="1"/>
</dbReference>
<dbReference type="PANTHER" id="PTHR46112:SF2">
    <property type="entry name" value="XAA-PRO AMINOPEPTIDASE P-RELATED"/>
    <property type="match status" value="1"/>
</dbReference>
<dbReference type="Pfam" id="PF01321">
    <property type="entry name" value="Creatinase_N"/>
    <property type="match status" value="1"/>
</dbReference>
<keyword evidence="5" id="KW-1185">Reference proteome</keyword>
<dbReference type="InterPro" id="IPR029149">
    <property type="entry name" value="Creatin/AminoP/Spt16_N"/>
</dbReference>
<dbReference type="GO" id="GO:0004177">
    <property type="term" value="F:aminopeptidase activity"/>
    <property type="evidence" value="ECO:0007669"/>
    <property type="project" value="UniProtKB-KW"/>
</dbReference>
<dbReference type="InterPro" id="IPR036005">
    <property type="entry name" value="Creatinase/aminopeptidase-like"/>
</dbReference>
<feature type="region of interest" description="Disordered" evidence="1">
    <location>
        <begin position="385"/>
        <end position="414"/>
    </location>
</feature>
<evidence type="ECO:0000313" key="5">
    <source>
        <dbReference type="Proteomes" id="UP000278222"/>
    </source>
</evidence>
<feature type="domain" description="Peptidase M24" evidence="2">
    <location>
        <begin position="167"/>
        <end position="372"/>
    </location>
</feature>
<gene>
    <name evidence="4" type="ORF">EDC65_2095</name>
</gene>
<dbReference type="AlphaFoldDB" id="A0A3N1MAK5"/>
<keyword evidence="4" id="KW-0645">Protease</keyword>
<dbReference type="RefSeq" id="WP_170216446.1">
    <property type="nucleotide sequence ID" value="NZ_AP019700.1"/>
</dbReference>
<evidence type="ECO:0000256" key="1">
    <source>
        <dbReference type="SAM" id="MobiDB-lite"/>
    </source>
</evidence>
<feature type="domain" description="Creatinase N-terminal" evidence="3">
    <location>
        <begin position="12"/>
        <end position="159"/>
    </location>
</feature>
<organism evidence="4 5">
    <name type="scientific">Stella humosa</name>
    <dbReference type="NCBI Taxonomy" id="94"/>
    <lineage>
        <taxon>Bacteria</taxon>
        <taxon>Pseudomonadati</taxon>
        <taxon>Pseudomonadota</taxon>
        <taxon>Alphaproteobacteria</taxon>
        <taxon>Rhodospirillales</taxon>
        <taxon>Stellaceae</taxon>
        <taxon>Stella</taxon>
    </lineage>
</organism>
<keyword evidence="4" id="KW-0031">Aminopeptidase</keyword>
<dbReference type="InterPro" id="IPR050659">
    <property type="entry name" value="Peptidase_M24B"/>
</dbReference>
<dbReference type="Gene3D" id="3.40.350.10">
    <property type="entry name" value="Creatinase/prolidase N-terminal domain"/>
    <property type="match status" value="1"/>
</dbReference>
<evidence type="ECO:0000259" key="3">
    <source>
        <dbReference type="Pfam" id="PF01321"/>
    </source>
</evidence>
<dbReference type="EMBL" id="RJKX01000013">
    <property type="protein sequence ID" value="ROQ00299.1"/>
    <property type="molecule type" value="Genomic_DNA"/>
</dbReference>
<comment type="caution">
    <text evidence="4">The sequence shown here is derived from an EMBL/GenBank/DDBJ whole genome shotgun (WGS) entry which is preliminary data.</text>
</comment>
<dbReference type="SUPFAM" id="SSF53092">
    <property type="entry name" value="Creatinase/prolidase N-terminal domain"/>
    <property type="match status" value="1"/>
</dbReference>
<accession>A0A3N1MAK5</accession>
<dbReference type="Proteomes" id="UP000278222">
    <property type="component" value="Unassembled WGS sequence"/>
</dbReference>
<dbReference type="InterPro" id="IPR000587">
    <property type="entry name" value="Creatinase_N"/>
</dbReference>
<dbReference type="InterPro" id="IPR000994">
    <property type="entry name" value="Pept_M24"/>
</dbReference>
<reference evidence="4 5" key="1">
    <citation type="submission" date="2018-11" db="EMBL/GenBank/DDBJ databases">
        <title>Genomic Encyclopedia of Type Strains, Phase IV (KMG-IV): sequencing the most valuable type-strain genomes for metagenomic binning, comparative biology and taxonomic classification.</title>
        <authorList>
            <person name="Goeker M."/>
        </authorList>
    </citation>
    <scope>NUCLEOTIDE SEQUENCE [LARGE SCALE GENOMIC DNA]</scope>
    <source>
        <strain evidence="4 5">DSM 5900</strain>
    </source>
</reference>
<evidence type="ECO:0000259" key="2">
    <source>
        <dbReference type="Pfam" id="PF00557"/>
    </source>
</evidence>
<dbReference type="PANTHER" id="PTHR46112">
    <property type="entry name" value="AMINOPEPTIDASE"/>
    <property type="match status" value="1"/>
</dbReference>